<dbReference type="Proteomes" id="UP000001404">
    <property type="component" value="Chromosome"/>
</dbReference>
<name>D2PBZ9_SACI9</name>
<organism evidence="1 2">
    <name type="scientific">Saccharolobus islandicus (strain L.D.8.5 / Lassen #2)</name>
    <name type="common">Sulfolobus islandicus</name>
    <dbReference type="NCBI Taxonomy" id="425944"/>
    <lineage>
        <taxon>Archaea</taxon>
        <taxon>Thermoproteota</taxon>
        <taxon>Thermoprotei</taxon>
        <taxon>Sulfolobales</taxon>
        <taxon>Sulfolobaceae</taxon>
        <taxon>Saccharolobus</taxon>
    </lineage>
</organism>
<reference evidence="2" key="1">
    <citation type="journal article" date="2009" name="Proc. Natl. Acad. Sci. U.S.A.">
        <title>Biogeography of the Sulfolobus islandicus pan-genome.</title>
        <authorList>
            <person name="Reno M.L."/>
            <person name="Held N.L."/>
            <person name="Fields C.J."/>
            <person name="Burke P.V."/>
            <person name="Whitaker R.J."/>
        </authorList>
    </citation>
    <scope>NUCLEOTIDE SEQUENCE [LARGE SCALE GENOMIC DNA]</scope>
    <source>
        <strain evidence="2">L.D.8.5 / Lassen #2</strain>
    </source>
</reference>
<dbReference type="AlphaFoldDB" id="D2PBZ9"/>
<dbReference type="RefSeq" id="WP_012952890.1">
    <property type="nucleotide sequence ID" value="NC_013769.1"/>
</dbReference>
<dbReference type="KEGG" id="sii:LD85_1552"/>
<proteinExistence type="predicted"/>
<sequence>MSSYQMMRSKLIGSREAIDNFQFVTINGRVEFEGVERISRIAYYYSKGG</sequence>
<accession>D2PBZ9</accession>
<protein>
    <submittedName>
        <fullName evidence="1">Uncharacterized protein</fullName>
    </submittedName>
</protein>
<gene>
    <name evidence="1" type="ordered locus">LD85_1552</name>
</gene>
<evidence type="ECO:0000313" key="1">
    <source>
        <dbReference type="EMBL" id="ADB87219.1"/>
    </source>
</evidence>
<evidence type="ECO:0000313" key="2">
    <source>
        <dbReference type="Proteomes" id="UP000001404"/>
    </source>
</evidence>
<dbReference type="EMBL" id="CP001731">
    <property type="protein sequence ID" value="ADB87219.1"/>
    <property type="molecule type" value="Genomic_DNA"/>
</dbReference>
<dbReference type="HOGENOM" id="CLU_3131022_0_0_2"/>